<keyword evidence="2" id="KW-1185">Reference proteome</keyword>
<gene>
    <name evidence="1" type="ORF">G6N76_09895</name>
</gene>
<accession>A0A6M1SB99</accession>
<evidence type="ECO:0000313" key="2">
    <source>
        <dbReference type="Proteomes" id="UP000477849"/>
    </source>
</evidence>
<reference evidence="1 2" key="1">
    <citation type="submission" date="2020-02" db="EMBL/GenBank/DDBJ databases">
        <title>Genome sequence of the type strain CCBAU10050 of Rhizobium daejeonense.</title>
        <authorList>
            <person name="Gao J."/>
            <person name="Sun J."/>
        </authorList>
    </citation>
    <scope>NUCLEOTIDE SEQUENCE [LARGE SCALE GENOMIC DNA]</scope>
    <source>
        <strain evidence="1 2">CCBAU10050</strain>
    </source>
</reference>
<name>A0A6M1SB99_9HYPH</name>
<sequence>MVRIPISAARDVADRYGYDQVVIYARRCHDSPEPHGEHLTTYGRTREHCGVAARMGDVMKKFMGWEV</sequence>
<dbReference type="EMBL" id="JAAKZH010000003">
    <property type="protein sequence ID" value="NGO63986.1"/>
    <property type="molecule type" value="Genomic_DNA"/>
</dbReference>
<protein>
    <submittedName>
        <fullName evidence="1">Uncharacterized protein</fullName>
    </submittedName>
</protein>
<dbReference type="AlphaFoldDB" id="A0A6M1SB99"/>
<evidence type="ECO:0000313" key="1">
    <source>
        <dbReference type="EMBL" id="NGO63986.1"/>
    </source>
</evidence>
<dbReference type="Proteomes" id="UP000477849">
    <property type="component" value="Unassembled WGS sequence"/>
</dbReference>
<dbReference type="RefSeq" id="WP_163906323.1">
    <property type="nucleotide sequence ID" value="NZ_JAAKZH010000003.1"/>
</dbReference>
<organism evidence="1 2">
    <name type="scientific">Rhizobium daejeonense</name>
    <dbReference type="NCBI Taxonomy" id="240521"/>
    <lineage>
        <taxon>Bacteria</taxon>
        <taxon>Pseudomonadati</taxon>
        <taxon>Pseudomonadota</taxon>
        <taxon>Alphaproteobacteria</taxon>
        <taxon>Hyphomicrobiales</taxon>
        <taxon>Rhizobiaceae</taxon>
        <taxon>Rhizobium/Agrobacterium group</taxon>
        <taxon>Rhizobium</taxon>
    </lineage>
</organism>
<comment type="caution">
    <text evidence="1">The sequence shown here is derived from an EMBL/GenBank/DDBJ whole genome shotgun (WGS) entry which is preliminary data.</text>
</comment>
<proteinExistence type="predicted"/>